<dbReference type="PANTHER" id="PTHR10629:SF52">
    <property type="entry name" value="DNA (CYTOSINE-5)-METHYLTRANSFERASE 1"/>
    <property type="match status" value="1"/>
</dbReference>
<accession>A0A427YUR3</accession>
<gene>
    <name evidence="11" type="ORF">EHS25_004546</name>
</gene>
<sequence>MSNSTTPDLDDEIQFIGSSGLPDPSISYTEPDRGGPSGPTPQSMEQLGIDHQRQNDSAFDTLERSTRGLSVSKSRELPHQVHPVPAVSVGSRHLSKGSSRGLHSRHNAKKGHSVNHGQPVVKAKIKRRLTRAVDEVYRRLFASQAHRALPQAPRMVPSRQIERRLGEASRVAGMSRTRKPVRTDEVIEDGRTVVKRFWPCVRLGHRTLKPGDAVSVKLKDSVKRGLIRSLFEKTSTGSLAKRRWFAHVHWLGTSSVTGEELVLRGSQCDDIAFEYIVGKVDLTGRPVRIVYEESRAIWRDPVDPVAGDKCDSCHQRAEIREKQLAVWEDHQLVVRGEAFHVHDFVLFDEGRTGEAWSIGHVVSWPKGAKRNQPKHLEVRLLKRQSELVHAGTITGFADEKRLYVTDTYTHIDPSSIIGKCVVLPNLESIPVIEDPLVFYCSERLPMDRPLPQPLQRPLRRCTACQDRLVQRLQDQQQLLALENKLPAVDLYSGAGGAILGAHGLFRVTTAVDLDPTACRTLQDNFADLDVLCAKVSSLHHRALLQDDGELCEERPFGPPGSAFLLSAGPPCQGHSGANRFKDPLDPRNEELVHTMSEVDRLRPDYVVFENVRGFKSARGDGTFTDDTSVGSFAEMAIALLVGICYQAKLAELDARSYGSPQNRVRCLIIAARRGISLASFPAPTHANPRPPSSTFALEGGERGFYVHIGTPGTGPLPSITASQTISDLPGFPAPPRRGTPAFPSAPTAEGKNTQVGFRLGRPYDTGPQNAYQKRMRGGGTVLRDHFTAYLTPRELRDVYEATSFVGDKDDSCVPGTLRRAHPDHGFHTLLTSSKPGGKATGAIHWQLNRTFSVAERKRAMGFPDDFRLAGTPEDMDRLLGNAMVVDVMRAIYRQIIRDVVLPWWIQAGRPEAVRDAWRRDHPI</sequence>
<dbReference type="OrthoDB" id="5376140at2759"/>
<dbReference type="InterPro" id="IPR001525">
    <property type="entry name" value="C5_MeTfrase"/>
</dbReference>
<dbReference type="GO" id="GO:0044027">
    <property type="term" value="P:negative regulation of gene expression via chromosomal CpG island methylation"/>
    <property type="evidence" value="ECO:0007669"/>
    <property type="project" value="TreeGrafter"/>
</dbReference>
<name>A0A427YUR3_9TREE</name>
<dbReference type="Proteomes" id="UP000279259">
    <property type="component" value="Unassembled WGS sequence"/>
</dbReference>
<dbReference type="InterPro" id="IPR043151">
    <property type="entry name" value="BAH_sf"/>
</dbReference>
<evidence type="ECO:0000256" key="9">
    <source>
        <dbReference type="SAM" id="MobiDB-lite"/>
    </source>
</evidence>
<dbReference type="GO" id="GO:0003677">
    <property type="term" value="F:DNA binding"/>
    <property type="evidence" value="ECO:0007669"/>
    <property type="project" value="UniProtKB-KW"/>
</dbReference>
<evidence type="ECO:0000256" key="1">
    <source>
        <dbReference type="ARBA" id="ARBA00004123"/>
    </source>
</evidence>
<dbReference type="PANTHER" id="PTHR10629">
    <property type="entry name" value="CYTOSINE-SPECIFIC METHYLTRANSFERASE"/>
    <property type="match status" value="1"/>
</dbReference>
<dbReference type="PRINTS" id="PR00105">
    <property type="entry name" value="C5METTRFRASE"/>
</dbReference>
<evidence type="ECO:0000256" key="5">
    <source>
        <dbReference type="ARBA" id="ARBA00022691"/>
    </source>
</evidence>
<dbReference type="GO" id="GO:0003682">
    <property type="term" value="F:chromatin binding"/>
    <property type="evidence" value="ECO:0007669"/>
    <property type="project" value="InterPro"/>
</dbReference>
<protein>
    <recommendedName>
        <fullName evidence="2">DNA (cytosine-5-)-methyltransferase</fullName>
        <ecNumber evidence="2">2.1.1.37</ecNumber>
    </recommendedName>
</protein>
<dbReference type="Pfam" id="PF00145">
    <property type="entry name" value="DNA_methylase"/>
    <property type="match status" value="1"/>
</dbReference>
<reference evidence="11 12" key="1">
    <citation type="submission" date="2018-11" db="EMBL/GenBank/DDBJ databases">
        <title>Genome sequence of Saitozyma podzolica DSM 27192.</title>
        <authorList>
            <person name="Aliyu H."/>
            <person name="Gorte O."/>
            <person name="Ochsenreither K."/>
        </authorList>
    </citation>
    <scope>NUCLEOTIDE SEQUENCE [LARGE SCALE GENOMIC DNA]</scope>
    <source>
        <strain evidence="11 12">DSM 27192</strain>
    </source>
</reference>
<keyword evidence="6" id="KW-0238">DNA-binding</keyword>
<feature type="region of interest" description="Disordered" evidence="9">
    <location>
        <begin position="738"/>
        <end position="768"/>
    </location>
</feature>
<evidence type="ECO:0000256" key="3">
    <source>
        <dbReference type="ARBA" id="ARBA00022603"/>
    </source>
</evidence>
<feature type="region of interest" description="Disordered" evidence="9">
    <location>
        <begin position="1"/>
        <end position="51"/>
    </location>
</feature>
<keyword evidence="4 8" id="KW-0808">Transferase</keyword>
<evidence type="ECO:0000256" key="7">
    <source>
        <dbReference type="ARBA" id="ARBA00023242"/>
    </source>
</evidence>
<keyword evidence="5 8" id="KW-0949">S-adenosyl-L-methionine</keyword>
<comment type="subcellular location">
    <subcellularLocation>
        <location evidence="1">Nucleus</location>
    </subcellularLocation>
</comment>
<dbReference type="Gene3D" id="2.30.30.490">
    <property type="match status" value="2"/>
</dbReference>
<organism evidence="11 12">
    <name type="scientific">Saitozyma podzolica</name>
    <dbReference type="NCBI Taxonomy" id="1890683"/>
    <lineage>
        <taxon>Eukaryota</taxon>
        <taxon>Fungi</taxon>
        <taxon>Dikarya</taxon>
        <taxon>Basidiomycota</taxon>
        <taxon>Agaricomycotina</taxon>
        <taxon>Tremellomycetes</taxon>
        <taxon>Tremellales</taxon>
        <taxon>Trimorphomycetaceae</taxon>
        <taxon>Saitozyma</taxon>
    </lineage>
</organism>
<dbReference type="Gene3D" id="3.90.120.10">
    <property type="entry name" value="DNA Methylase, subunit A, domain 2"/>
    <property type="match status" value="1"/>
</dbReference>
<comment type="similarity">
    <text evidence="8">Belongs to the class I-like SAM-binding methyltransferase superfamily. C5-methyltransferase family.</text>
</comment>
<evidence type="ECO:0000256" key="4">
    <source>
        <dbReference type="ARBA" id="ARBA00022679"/>
    </source>
</evidence>
<dbReference type="InterPro" id="IPR001025">
    <property type="entry name" value="BAH_dom"/>
</dbReference>
<evidence type="ECO:0000256" key="2">
    <source>
        <dbReference type="ARBA" id="ARBA00011975"/>
    </source>
</evidence>
<comment type="caution">
    <text evidence="11">The sequence shown here is derived from an EMBL/GenBank/DDBJ whole genome shotgun (WGS) entry which is preliminary data.</text>
</comment>
<proteinExistence type="inferred from homology"/>
<dbReference type="Gene3D" id="3.40.50.150">
    <property type="entry name" value="Vaccinia Virus protein VP39"/>
    <property type="match status" value="1"/>
</dbReference>
<evidence type="ECO:0000313" key="11">
    <source>
        <dbReference type="EMBL" id="RSH94741.1"/>
    </source>
</evidence>
<dbReference type="InterPro" id="IPR029063">
    <property type="entry name" value="SAM-dependent_MTases_sf"/>
</dbReference>
<dbReference type="EC" id="2.1.1.37" evidence="2"/>
<evidence type="ECO:0000256" key="6">
    <source>
        <dbReference type="ARBA" id="ARBA00023125"/>
    </source>
</evidence>
<dbReference type="PROSITE" id="PS51038">
    <property type="entry name" value="BAH"/>
    <property type="match status" value="1"/>
</dbReference>
<feature type="domain" description="BAH" evidence="10">
    <location>
        <begin position="337"/>
        <end position="455"/>
    </location>
</feature>
<dbReference type="STRING" id="1890683.A0A427YUR3"/>
<evidence type="ECO:0000256" key="8">
    <source>
        <dbReference type="PROSITE-ProRule" id="PRU01016"/>
    </source>
</evidence>
<keyword evidence="12" id="KW-1185">Reference proteome</keyword>
<feature type="region of interest" description="Disordered" evidence="9">
    <location>
        <begin position="63"/>
        <end position="121"/>
    </location>
</feature>
<dbReference type="GO" id="GO:0005634">
    <property type="term" value="C:nucleus"/>
    <property type="evidence" value="ECO:0007669"/>
    <property type="project" value="UniProtKB-SubCell"/>
</dbReference>
<dbReference type="PROSITE" id="PS51679">
    <property type="entry name" value="SAM_MT_C5"/>
    <property type="match status" value="1"/>
</dbReference>
<dbReference type="EMBL" id="RSCD01000002">
    <property type="protein sequence ID" value="RSH94741.1"/>
    <property type="molecule type" value="Genomic_DNA"/>
</dbReference>
<dbReference type="AlphaFoldDB" id="A0A427YUR3"/>
<evidence type="ECO:0000313" key="12">
    <source>
        <dbReference type="Proteomes" id="UP000279259"/>
    </source>
</evidence>
<feature type="active site" evidence="8">
    <location>
        <position position="571"/>
    </location>
</feature>
<dbReference type="InterPro" id="IPR050390">
    <property type="entry name" value="C5-Methyltransferase"/>
</dbReference>
<evidence type="ECO:0000259" key="10">
    <source>
        <dbReference type="PROSITE" id="PS51038"/>
    </source>
</evidence>
<dbReference type="GO" id="GO:0003886">
    <property type="term" value="F:DNA (cytosine-5-)-methyltransferase activity"/>
    <property type="evidence" value="ECO:0007669"/>
    <property type="project" value="UniProtKB-EC"/>
</dbReference>
<keyword evidence="7" id="KW-0539">Nucleus</keyword>
<feature type="compositionally biased region" description="Basic residues" evidence="9">
    <location>
        <begin position="102"/>
        <end position="113"/>
    </location>
</feature>
<dbReference type="SUPFAM" id="SSF53335">
    <property type="entry name" value="S-adenosyl-L-methionine-dependent methyltransferases"/>
    <property type="match status" value="1"/>
</dbReference>
<keyword evidence="3 8" id="KW-0489">Methyltransferase</keyword>
<dbReference type="GO" id="GO:0032259">
    <property type="term" value="P:methylation"/>
    <property type="evidence" value="ECO:0007669"/>
    <property type="project" value="UniProtKB-KW"/>
</dbReference>